<dbReference type="PANTHER" id="PTHR33254:SF4">
    <property type="entry name" value="4-HYDROXY-4-METHYL-2-OXOGLUTARATE ALDOLASE 3-RELATED"/>
    <property type="match status" value="1"/>
</dbReference>
<dbReference type="EMBL" id="JPVZ01000004">
    <property type="protein sequence ID" value="OAZ09849.1"/>
    <property type="molecule type" value="Genomic_DNA"/>
</dbReference>
<evidence type="ECO:0000256" key="4">
    <source>
        <dbReference type="ARBA" id="ARBA00030169"/>
    </source>
</evidence>
<evidence type="ECO:0000256" key="2">
    <source>
        <dbReference type="ARBA" id="ARBA00016549"/>
    </source>
</evidence>
<feature type="binding site" evidence="5">
    <location>
        <begin position="97"/>
        <end position="100"/>
    </location>
    <ligand>
        <name>substrate</name>
    </ligand>
</feature>
<evidence type="ECO:0000256" key="5">
    <source>
        <dbReference type="PIRSR" id="PIRSR605493-1"/>
    </source>
</evidence>
<comment type="cofactor">
    <cofactor evidence="1">
        <name>a divalent metal cation</name>
        <dbReference type="ChEBI" id="CHEBI:60240"/>
    </cofactor>
</comment>
<organism evidence="6 7">
    <name type="scientific">Thalassospira tepidiphila MCCC 1A03514</name>
    <dbReference type="NCBI Taxonomy" id="1177930"/>
    <lineage>
        <taxon>Bacteria</taxon>
        <taxon>Pseudomonadati</taxon>
        <taxon>Pseudomonadota</taxon>
        <taxon>Alphaproteobacteria</taxon>
        <taxon>Rhodospirillales</taxon>
        <taxon>Thalassospiraceae</taxon>
        <taxon>Thalassospira</taxon>
    </lineage>
</organism>
<reference evidence="6 7" key="1">
    <citation type="submission" date="2014-07" db="EMBL/GenBank/DDBJ databases">
        <title>Draft genome sequence of Thalassospira tepidiphila 1-1B.</title>
        <authorList>
            <person name="Lai Q."/>
            <person name="Shao Z."/>
        </authorList>
    </citation>
    <scope>NUCLEOTIDE SEQUENCE [LARGE SCALE GENOMIC DNA]</scope>
    <source>
        <strain evidence="6 7">MCCC 1A03514</strain>
    </source>
</reference>
<feature type="binding site" evidence="5">
    <location>
        <position position="120"/>
    </location>
    <ligand>
        <name>Mg(2+)</name>
        <dbReference type="ChEBI" id="CHEBI:18420"/>
    </ligand>
</feature>
<proteinExistence type="predicted"/>
<evidence type="ECO:0000256" key="3">
    <source>
        <dbReference type="ARBA" id="ARBA00029596"/>
    </source>
</evidence>
<dbReference type="Pfam" id="PF03737">
    <property type="entry name" value="RraA-like"/>
    <property type="match status" value="1"/>
</dbReference>
<sequence length="226" mass="24072">MTVGNRIFPRKHRISAELVEKFRVLPVANVSDCMSRLYAGGTNLRPMHTDGVLAGPALTVKCRPGDNLMLHKAIDIAEPGDVIVVDGGGDLNNALMGELMLAHAINRGVAGFVLYGSLRDLDAFRSVNLPTYAVGVTHRGPYKFGPGEINATISIDGMVIEAGDLVLGDSDGVLAVPVNDAETVLEATLAKQAAEERQMQQIKERTNDRSWVDKALAAAGVEIISA</sequence>
<dbReference type="Gene3D" id="3.50.30.40">
    <property type="entry name" value="Ribonuclease E inhibitor RraA/RraA-like"/>
    <property type="match status" value="1"/>
</dbReference>
<evidence type="ECO:0000313" key="6">
    <source>
        <dbReference type="EMBL" id="OAZ09849.1"/>
    </source>
</evidence>
<dbReference type="AlphaFoldDB" id="A0A853L058"/>
<dbReference type="CDD" id="cd16841">
    <property type="entry name" value="RraA_family"/>
    <property type="match status" value="1"/>
</dbReference>
<accession>A0A853L058</accession>
<gene>
    <name evidence="6" type="ORF">TH4_11755</name>
</gene>
<comment type="cofactor">
    <cofactor evidence="5">
        <name>Mg(2+)</name>
        <dbReference type="ChEBI" id="CHEBI:18420"/>
    </cofactor>
</comment>
<dbReference type="InterPro" id="IPR036704">
    <property type="entry name" value="RraA/RraA-like_sf"/>
</dbReference>
<dbReference type="GO" id="GO:0046872">
    <property type="term" value="F:metal ion binding"/>
    <property type="evidence" value="ECO:0007669"/>
    <property type="project" value="UniProtKB-KW"/>
</dbReference>
<dbReference type="RefSeq" id="WP_064781188.1">
    <property type="nucleotide sequence ID" value="NZ_JPVZ01000004.1"/>
</dbReference>
<dbReference type="PANTHER" id="PTHR33254">
    <property type="entry name" value="4-HYDROXY-4-METHYL-2-OXOGLUTARATE ALDOLASE 3-RELATED"/>
    <property type="match status" value="1"/>
</dbReference>
<comment type="caution">
    <text evidence="6">The sequence shown here is derived from an EMBL/GenBank/DDBJ whole genome shotgun (WGS) entry which is preliminary data.</text>
</comment>
<dbReference type="Proteomes" id="UP000094009">
    <property type="component" value="Unassembled WGS sequence"/>
</dbReference>
<evidence type="ECO:0000313" key="7">
    <source>
        <dbReference type="Proteomes" id="UP000094009"/>
    </source>
</evidence>
<dbReference type="InterPro" id="IPR005493">
    <property type="entry name" value="RraA/RraA-like"/>
</dbReference>
<dbReference type="NCBIfam" id="NF004850">
    <property type="entry name" value="PRK06201.1"/>
    <property type="match status" value="1"/>
</dbReference>
<feature type="binding site" evidence="5">
    <location>
        <position position="119"/>
    </location>
    <ligand>
        <name>substrate</name>
    </ligand>
</feature>
<keyword evidence="5" id="KW-0479">Metal-binding</keyword>
<protein>
    <recommendedName>
        <fullName evidence="2">Putative 4-hydroxy-4-methyl-2-oxoglutarate aldolase</fullName>
    </recommendedName>
    <alternativeName>
        <fullName evidence="3">Regulator of ribonuclease activity homolog</fullName>
    </alternativeName>
    <alternativeName>
        <fullName evidence="4">RraA-like protein</fullName>
    </alternativeName>
</protein>
<evidence type="ECO:0000256" key="1">
    <source>
        <dbReference type="ARBA" id="ARBA00001968"/>
    </source>
</evidence>
<keyword evidence="5" id="KW-0460">Magnesium</keyword>
<name>A0A853L058_9PROT</name>
<dbReference type="SUPFAM" id="SSF89562">
    <property type="entry name" value="RraA-like"/>
    <property type="match status" value="1"/>
</dbReference>